<dbReference type="InterPro" id="IPR004358">
    <property type="entry name" value="Sig_transdc_His_kin-like_C"/>
</dbReference>
<keyword evidence="3" id="KW-0597">Phosphoprotein</keyword>
<evidence type="ECO:0000259" key="11">
    <source>
        <dbReference type="PROSITE" id="PS51832"/>
    </source>
</evidence>
<dbReference type="PANTHER" id="PTHR43711">
    <property type="entry name" value="TWO-COMPONENT HISTIDINE KINASE"/>
    <property type="match status" value="1"/>
</dbReference>
<dbReference type="SUPFAM" id="SSF109604">
    <property type="entry name" value="HD-domain/PDEase-like"/>
    <property type="match status" value="1"/>
</dbReference>
<dbReference type="InterPro" id="IPR036097">
    <property type="entry name" value="HisK_dim/P_sf"/>
</dbReference>
<evidence type="ECO:0000256" key="6">
    <source>
        <dbReference type="ARBA" id="ARBA00023012"/>
    </source>
</evidence>
<feature type="region of interest" description="Disordered" evidence="9">
    <location>
        <begin position="847"/>
        <end position="867"/>
    </location>
</feature>
<dbReference type="SUPFAM" id="SSF55781">
    <property type="entry name" value="GAF domain-like"/>
    <property type="match status" value="2"/>
</dbReference>
<dbReference type="SMART" id="SM00065">
    <property type="entry name" value="GAF"/>
    <property type="match status" value="2"/>
</dbReference>
<keyword evidence="5" id="KW-0418">Kinase</keyword>
<dbReference type="SUPFAM" id="SSF47384">
    <property type="entry name" value="Homodimeric domain of signal transducing histidine kinase"/>
    <property type="match status" value="1"/>
</dbReference>
<dbReference type="SMART" id="SM00387">
    <property type="entry name" value="HATPase_c"/>
    <property type="match status" value="1"/>
</dbReference>
<dbReference type="Pfam" id="PF01590">
    <property type="entry name" value="GAF"/>
    <property type="match status" value="2"/>
</dbReference>
<dbReference type="Gene3D" id="3.30.450.40">
    <property type="match status" value="2"/>
</dbReference>
<evidence type="ECO:0000313" key="13">
    <source>
        <dbReference type="Proteomes" id="UP000316852"/>
    </source>
</evidence>
<dbReference type="InterPro" id="IPR003018">
    <property type="entry name" value="GAF"/>
</dbReference>
<evidence type="ECO:0000256" key="5">
    <source>
        <dbReference type="ARBA" id="ARBA00022777"/>
    </source>
</evidence>
<keyword evidence="8" id="KW-0175">Coiled coil</keyword>
<evidence type="ECO:0000256" key="4">
    <source>
        <dbReference type="ARBA" id="ARBA00022679"/>
    </source>
</evidence>
<dbReference type="FunFam" id="3.30.565.10:FF:000006">
    <property type="entry name" value="Sensor histidine kinase WalK"/>
    <property type="match status" value="1"/>
</dbReference>
<feature type="compositionally biased region" description="Basic and acidic residues" evidence="9">
    <location>
        <begin position="857"/>
        <end position="867"/>
    </location>
</feature>
<dbReference type="SMART" id="SM00388">
    <property type="entry name" value="HisKA"/>
    <property type="match status" value="1"/>
</dbReference>
<dbReference type="Gene3D" id="3.30.565.10">
    <property type="entry name" value="Histidine kinase-like ATPase, C-terminal domain"/>
    <property type="match status" value="1"/>
</dbReference>
<dbReference type="GO" id="GO:0000155">
    <property type="term" value="F:phosphorelay sensor kinase activity"/>
    <property type="evidence" value="ECO:0007669"/>
    <property type="project" value="InterPro"/>
</dbReference>
<evidence type="ECO:0000256" key="7">
    <source>
        <dbReference type="ARBA" id="ARBA00023136"/>
    </source>
</evidence>
<dbReference type="InterPro" id="IPR037522">
    <property type="entry name" value="HD_GYP_dom"/>
</dbReference>
<dbReference type="PRINTS" id="PR00344">
    <property type="entry name" value="BCTRLSENSOR"/>
</dbReference>
<dbReference type="InterPro" id="IPR003594">
    <property type="entry name" value="HATPase_dom"/>
</dbReference>
<feature type="domain" description="HD-GYP" evidence="11">
    <location>
        <begin position="661"/>
        <end position="856"/>
    </location>
</feature>
<keyword evidence="4" id="KW-0808">Transferase</keyword>
<reference evidence="12 13" key="1">
    <citation type="journal article" date="2019" name="Nat. Microbiol.">
        <title>Mediterranean grassland soil C-N compound turnover is dependent on rainfall and depth, and is mediated by genomically divergent microorganisms.</title>
        <authorList>
            <person name="Diamond S."/>
            <person name="Andeer P.F."/>
            <person name="Li Z."/>
            <person name="Crits-Christoph A."/>
            <person name="Burstein D."/>
            <person name="Anantharaman K."/>
            <person name="Lane K.R."/>
            <person name="Thomas B.C."/>
            <person name="Pan C."/>
            <person name="Northen T.R."/>
            <person name="Banfield J.F."/>
        </authorList>
    </citation>
    <scope>NUCLEOTIDE SEQUENCE [LARGE SCALE GENOMIC DNA]</scope>
    <source>
        <strain evidence="12">WS_6</strain>
    </source>
</reference>
<dbReference type="Gene3D" id="1.10.3210.10">
    <property type="entry name" value="Hypothetical protein af1432"/>
    <property type="match status" value="1"/>
</dbReference>
<dbReference type="AlphaFoldDB" id="A0A538T4D4"/>
<dbReference type="InterPro" id="IPR003607">
    <property type="entry name" value="HD/PDEase_dom"/>
</dbReference>
<dbReference type="InterPro" id="IPR036890">
    <property type="entry name" value="HATPase_C_sf"/>
</dbReference>
<dbReference type="CDD" id="cd00082">
    <property type="entry name" value="HisKA"/>
    <property type="match status" value="1"/>
</dbReference>
<dbReference type="InterPro" id="IPR050736">
    <property type="entry name" value="Sensor_HK_Regulatory"/>
</dbReference>
<dbReference type="CDD" id="cd00077">
    <property type="entry name" value="HDc"/>
    <property type="match status" value="1"/>
</dbReference>
<accession>A0A538T4D4</accession>
<evidence type="ECO:0000313" key="12">
    <source>
        <dbReference type="EMBL" id="TMQ58354.1"/>
    </source>
</evidence>
<evidence type="ECO:0000256" key="9">
    <source>
        <dbReference type="SAM" id="MobiDB-lite"/>
    </source>
</evidence>
<dbReference type="EC" id="2.7.13.3" evidence="2"/>
<dbReference type="InterPro" id="IPR029016">
    <property type="entry name" value="GAF-like_dom_sf"/>
</dbReference>
<dbReference type="PANTHER" id="PTHR43711:SF31">
    <property type="entry name" value="HISTIDINE KINASE"/>
    <property type="match status" value="1"/>
</dbReference>
<feature type="coiled-coil region" evidence="8">
    <location>
        <begin position="244"/>
        <end position="271"/>
    </location>
</feature>
<keyword evidence="7" id="KW-0472">Membrane</keyword>
<dbReference type="PROSITE" id="PS50109">
    <property type="entry name" value="HIS_KIN"/>
    <property type="match status" value="1"/>
</dbReference>
<feature type="domain" description="Histidine kinase" evidence="10">
    <location>
        <begin position="278"/>
        <end position="497"/>
    </location>
</feature>
<organism evidence="12 13">
    <name type="scientific">Eiseniibacteriota bacterium</name>
    <dbReference type="NCBI Taxonomy" id="2212470"/>
    <lineage>
        <taxon>Bacteria</taxon>
        <taxon>Candidatus Eiseniibacteriota</taxon>
    </lineage>
</organism>
<name>A0A538T4D4_UNCEI</name>
<evidence type="ECO:0000256" key="8">
    <source>
        <dbReference type="SAM" id="Coils"/>
    </source>
</evidence>
<proteinExistence type="predicted"/>
<dbReference type="FunFam" id="1.10.287.130:FF:000001">
    <property type="entry name" value="Two-component sensor histidine kinase"/>
    <property type="match status" value="1"/>
</dbReference>
<dbReference type="InterPro" id="IPR003661">
    <property type="entry name" value="HisK_dim/P_dom"/>
</dbReference>
<evidence type="ECO:0000256" key="3">
    <source>
        <dbReference type="ARBA" id="ARBA00022553"/>
    </source>
</evidence>
<protein>
    <recommendedName>
        <fullName evidence="2">histidine kinase</fullName>
        <ecNumber evidence="2">2.7.13.3</ecNumber>
    </recommendedName>
</protein>
<comment type="caution">
    <text evidence="12">The sequence shown here is derived from an EMBL/GenBank/DDBJ whole genome shotgun (WGS) entry which is preliminary data.</text>
</comment>
<keyword evidence="6" id="KW-0902">Two-component regulatory system</keyword>
<dbReference type="Proteomes" id="UP000316852">
    <property type="component" value="Unassembled WGS sequence"/>
</dbReference>
<dbReference type="InterPro" id="IPR005467">
    <property type="entry name" value="His_kinase_dom"/>
</dbReference>
<dbReference type="Pfam" id="PF00512">
    <property type="entry name" value="HisKA"/>
    <property type="match status" value="1"/>
</dbReference>
<evidence type="ECO:0000259" key="10">
    <source>
        <dbReference type="PROSITE" id="PS50109"/>
    </source>
</evidence>
<gene>
    <name evidence="12" type="ORF">E6K76_08220</name>
</gene>
<dbReference type="CDD" id="cd16922">
    <property type="entry name" value="HATPase_EvgS-ArcB-TorS-like"/>
    <property type="match status" value="1"/>
</dbReference>
<dbReference type="PROSITE" id="PS51832">
    <property type="entry name" value="HD_GYP"/>
    <property type="match status" value="1"/>
</dbReference>
<dbReference type="Gene3D" id="1.10.287.130">
    <property type="match status" value="1"/>
</dbReference>
<dbReference type="EMBL" id="VBOW01000036">
    <property type="protein sequence ID" value="TMQ58354.1"/>
    <property type="molecule type" value="Genomic_DNA"/>
</dbReference>
<evidence type="ECO:0000256" key="1">
    <source>
        <dbReference type="ARBA" id="ARBA00000085"/>
    </source>
</evidence>
<evidence type="ECO:0000256" key="2">
    <source>
        <dbReference type="ARBA" id="ARBA00012438"/>
    </source>
</evidence>
<dbReference type="SUPFAM" id="SSF55874">
    <property type="entry name" value="ATPase domain of HSP90 chaperone/DNA topoisomerase II/histidine kinase"/>
    <property type="match status" value="1"/>
</dbReference>
<comment type="catalytic activity">
    <reaction evidence="1">
        <text>ATP + protein L-histidine = ADP + protein N-phospho-L-histidine.</text>
        <dbReference type="EC" id="2.7.13.3"/>
    </reaction>
</comment>
<dbReference type="Pfam" id="PF02518">
    <property type="entry name" value="HATPase_c"/>
    <property type="match status" value="1"/>
</dbReference>
<dbReference type="Pfam" id="PF13487">
    <property type="entry name" value="HD_5"/>
    <property type="match status" value="1"/>
</dbReference>
<sequence length="867" mass="96850">MIPSVELIWALAASVLLIVEQLRHRRSLRHELKSLRSSYDAAIHRNEELTQASDKMGDLYRYQLLTSRRRAARIKKVLEIATSINSNLSLDKVLHEIVHAVSEAAGFRIVLLRVLNDSSGEFEARAFAGLSREAIRKLEQHPIPRSEFDSWLKEEFRVSRSYFISHERKFWGKEDDEGYTPDLGIRKEGEWHQEDVLFVPLYTKDGAAIGYLSVDDPVDRRLPSRETVETLEILATHAVVAIQNASLYERLNQSMGQLEEATERAEELNDLKSSFVSTVSHELRTPLTAIRAYVEALLESVGSPNVEMQRQFLGVIDDQSLKLRRLIDSVLELSQLESGRFRMSREPFNLITLTDEVVENLRSMAGPKKISIRVESAAPEIVVEADRALLKRVLHNLGSNAIKFTHEGGTVTFRTAMEGRTVRVQIEDTGIGIPKEEIERIFDKFYQIDSSLSREYPGVGLGLTVSKSIVEWHGGEILAESETGVGSRFTVVLPVTAGDANVITHATWTPSRSVSDHLTRLTVEMIAEVMNARTASLMLVDEEKAELYIRAARGLREEVVCGTRVKIGDSIAGWVAKHGQPLLVTNIEEDPRFGRPNGHQYETKSLLSVPVKIDGRVIGVININNKVSCTPFTEDDRALLSSLSDRVALAWKRVSDHERTSDRTEETAKALAAIIENARRSRLKLSSGGMAGRAVALGRKLGLKEEDVEALAYVASVHDVGMAQIDLSVLQEPGKLDDVAWAEVALHPLRSAEIVKPIEFQEQVTEIILAHHERMDGRGYPRGLKGDQIPLGARIIAVLDAYESMTVGRPYRHAMSHADAVRELRQCKGTQFDPRVVEAFAQMPEFQENTKPVRAGEAAHEADKTHA</sequence>